<evidence type="ECO:0000256" key="1">
    <source>
        <dbReference type="ARBA" id="ARBA00022722"/>
    </source>
</evidence>
<dbReference type="Pfam" id="PF17946">
    <property type="entry name" value="RecC_C"/>
    <property type="match status" value="1"/>
</dbReference>
<keyword evidence="5" id="KW-0347">Helicase</keyword>
<reference evidence="11 12" key="2">
    <citation type="submission" date="2014-05" db="EMBL/GenBank/DDBJ databases">
        <title>Genome sequence of the 3-chlorobenzoate degrading bacterium Pseudomonas knackmussii B13 shows multiple evidence for horizontal gene transfer.</title>
        <authorList>
            <person name="Miyazaki R."/>
            <person name="Bertelli C."/>
            <person name="Falquet L."/>
            <person name="Robinson-Rechavi M."/>
            <person name="Gharib W."/>
            <person name="Roy S."/>
            <person name="Van der Meer J.R."/>
        </authorList>
    </citation>
    <scope>NUCLEOTIDE SEQUENCE [LARGE SCALE GENOMIC DNA]</scope>
    <source>
        <strain evidence="11 12">B13</strain>
    </source>
</reference>
<dbReference type="HOGENOM" id="CLU_1128313_0_0_6"/>
<accession>A0A024HMA0</accession>
<dbReference type="PATRIC" id="fig|1301098.3.peg.4442"/>
<dbReference type="AlphaFoldDB" id="A0A024HMA0"/>
<sequence length="246" mass="26982">MPARIDQQLSRLRGEGRLPLAAVGAFSARELSKPLSELLGRYRDALEHWSEAEEGQRELAHEHAGVKLEDWLGGLRRNADGQWASVQLVSGKLHEGRGYKWHSLVRPWVRHLGLQLCGTPVRSLLVSQTGTLELPPLAAEVARGHLNTLIGAWLEGLRRPLPVAGKAAFGWLSGGDDEEKAAREAAKRYDGGFGMSGEAASSPALARVYPDFASLAESGEFATWAETLYGPLYQLLQRRDDEEQGQ</sequence>
<dbReference type="PANTHER" id="PTHR30591">
    <property type="entry name" value="RECBCD ENZYME SUBUNIT RECC"/>
    <property type="match status" value="1"/>
</dbReference>
<reference evidence="11 12" key="1">
    <citation type="submission" date="2013-03" db="EMBL/GenBank/DDBJ databases">
        <authorList>
            <person name="Linke B."/>
        </authorList>
    </citation>
    <scope>NUCLEOTIDE SEQUENCE [LARGE SCALE GENOMIC DNA]</scope>
    <source>
        <strain evidence="11 12">B13</strain>
    </source>
</reference>
<dbReference type="GO" id="GO:0003677">
    <property type="term" value="F:DNA binding"/>
    <property type="evidence" value="ECO:0007669"/>
    <property type="project" value="UniProtKB-KW"/>
</dbReference>
<evidence type="ECO:0000313" key="11">
    <source>
        <dbReference type="EMBL" id="CDF85779.1"/>
    </source>
</evidence>
<dbReference type="KEGG" id="pkc:PKB_4455"/>
<dbReference type="Proteomes" id="UP000025241">
    <property type="component" value="Chromosome I"/>
</dbReference>
<dbReference type="GO" id="GO:0006281">
    <property type="term" value="P:DNA repair"/>
    <property type="evidence" value="ECO:0007669"/>
    <property type="project" value="UniProtKB-KW"/>
</dbReference>
<dbReference type="EC" id="3.1.11.5" evidence="11"/>
<evidence type="ECO:0000256" key="4">
    <source>
        <dbReference type="ARBA" id="ARBA00022801"/>
    </source>
</evidence>
<keyword evidence="3" id="KW-0227">DNA damage</keyword>
<protein>
    <submittedName>
        <fullName evidence="11">Exodeoxyribonuclease V subunit gamma</fullName>
        <ecNumber evidence="11">3.1.11.5</ecNumber>
    </submittedName>
</protein>
<organism evidence="11 12">
    <name type="scientific">Pseudomonas knackmussii (strain DSM 6978 / CCUG 54928 / LMG 23759 / B13)</name>
    <dbReference type="NCBI Taxonomy" id="1301098"/>
    <lineage>
        <taxon>Bacteria</taxon>
        <taxon>Pseudomonadati</taxon>
        <taxon>Pseudomonadota</taxon>
        <taxon>Gammaproteobacteria</taxon>
        <taxon>Pseudomonadales</taxon>
        <taxon>Pseudomonadaceae</taxon>
        <taxon>Pseudomonas</taxon>
    </lineage>
</organism>
<name>A0A024HMA0_PSEKB</name>
<keyword evidence="12" id="KW-1185">Reference proteome</keyword>
<keyword evidence="1" id="KW-0540">Nuclease</keyword>
<keyword evidence="4 11" id="KW-0378">Hydrolase</keyword>
<dbReference type="PANTHER" id="PTHR30591:SF1">
    <property type="entry name" value="RECBCD ENZYME SUBUNIT RECC"/>
    <property type="match status" value="1"/>
</dbReference>
<evidence type="ECO:0000259" key="10">
    <source>
        <dbReference type="Pfam" id="PF17946"/>
    </source>
</evidence>
<keyword evidence="2" id="KW-0547">Nucleotide-binding</keyword>
<keyword evidence="6" id="KW-0269">Exonuclease</keyword>
<evidence type="ECO:0000256" key="3">
    <source>
        <dbReference type="ARBA" id="ARBA00022763"/>
    </source>
</evidence>
<evidence type="ECO:0000256" key="7">
    <source>
        <dbReference type="ARBA" id="ARBA00022840"/>
    </source>
</evidence>
<keyword evidence="9" id="KW-0234">DNA repair</keyword>
<dbReference type="InterPro" id="IPR011335">
    <property type="entry name" value="Restrct_endonuc-II-like"/>
</dbReference>
<keyword evidence="8" id="KW-0238">DNA-binding</keyword>
<dbReference type="STRING" id="1301098.PKB_4455"/>
<feature type="domain" description="RecC C-terminal" evidence="10">
    <location>
        <begin position="6"/>
        <end position="173"/>
    </location>
</feature>
<dbReference type="GO" id="GO:0008854">
    <property type="term" value="F:exodeoxyribonuclease V activity"/>
    <property type="evidence" value="ECO:0007669"/>
    <property type="project" value="UniProtKB-EC"/>
</dbReference>
<keyword evidence="7" id="KW-0067">ATP-binding</keyword>
<evidence type="ECO:0000256" key="6">
    <source>
        <dbReference type="ARBA" id="ARBA00022839"/>
    </source>
</evidence>
<dbReference type="EMBL" id="HG322950">
    <property type="protein sequence ID" value="CDF85779.1"/>
    <property type="molecule type" value="Genomic_DNA"/>
</dbReference>
<evidence type="ECO:0000313" key="12">
    <source>
        <dbReference type="Proteomes" id="UP000025241"/>
    </source>
</evidence>
<gene>
    <name evidence="11" type="primary">recC</name>
    <name evidence="11" type="ORF">PKB_4455</name>
</gene>
<evidence type="ECO:0000256" key="9">
    <source>
        <dbReference type="ARBA" id="ARBA00023204"/>
    </source>
</evidence>
<evidence type="ECO:0000256" key="2">
    <source>
        <dbReference type="ARBA" id="ARBA00022741"/>
    </source>
</evidence>
<evidence type="ECO:0000256" key="8">
    <source>
        <dbReference type="ARBA" id="ARBA00023125"/>
    </source>
</evidence>
<dbReference type="SUPFAM" id="SSF52980">
    <property type="entry name" value="Restriction endonuclease-like"/>
    <property type="match status" value="1"/>
</dbReference>
<proteinExistence type="predicted"/>
<dbReference type="InterPro" id="IPR041500">
    <property type="entry name" value="RecC_C"/>
</dbReference>
<dbReference type="GO" id="GO:0006310">
    <property type="term" value="P:DNA recombination"/>
    <property type="evidence" value="ECO:0007669"/>
    <property type="project" value="TreeGrafter"/>
</dbReference>
<dbReference type="eggNOG" id="COG1330">
    <property type="taxonomic scope" value="Bacteria"/>
</dbReference>
<dbReference type="GO" id="GO:0005524">
    <property type="term" value="F:ATP binding"/>
    <property type="evidence" value="ECO:0007669"/>
    <property type="project" value="UniProtKB-KW"/>
</dbReference>
<evidence type="ECO:0000256" key="5">
    <source>
        <dbReference type="ARBA" id="ARBA00022806"/>
    </source>
</evidence>
<dbReference type="GO" id="GO:0004386">
    <property type="term" value="F:helicase activity"/>
    <property type="evidence" value="ECO:0007669"/>
    <property type="project" value="UniProtKB-KW"/>
</dbReference>